<feature type="region of interest" description="Disordered" evidence="1">
    <location>
        <begin position="21"/>
        <end position="46"/>
    </location>
</feature>
<name>A0A7T8JX21_CALRO</name>
<feature type="compositionally biased region" description="Polar residues" evidence="1">
    <location>
        <begin position="21"/>
        <end position="30"/>
    </location>
</feature>
<organism evidence="2 3">
    <name type="scientific">Caligus rogercresseyi</name>
    <name type="common">Sea louse</name>
    <dbReference type="NCBI Taxonomy" id="217165"/>
    <lineage>
        <taxon>Eukaryota</taxon>
        <taxon>Metazoa</taxon>
        <taxon>Ecdysozoa</taxon>
        <taxon>Arthropoda</taxon>
        <taxon>Crustacea</taxon>
        <taxon>Multicrustacea</taxon>
        <taxon>Hexanauplia</taxon>
        <taxon>Copepoda</taxon>
        <taxon>Siphonostomatoida</taxon>
        <taxon>Caligidae</taxon>
        <taxon>Caligus</taxon>
    </lineage>
</organism>
<sequence>MKGKRSAKKYFFSIVDVKDGTTSTSGNSLREQAFPPSPRWPPRRWPWRPRNAYTPTIGAEVPGIRLVISSSPSRGGP</sequence>
<dbReference type="EMBL" id="CP045902">
    <property type="protein sequence ID" value="QQP38258.1"/>
    <property type="molecule type" value="Genomic_DNA"/>
</dbReference>
<gene>
    <name evidence="2" type="ORF">FKW44_018782</name>
</gene>
<evidence type="ECO:0000256" key="1">
    <source>
        <dbReference type="SAM" id="MobiDB-lite"/>
    </source>
</evidence>
<keyword evidence="3" id="KW-1185">Reference proteome</keyword>
<protein>
    <submittedName>
        <fullName evidence="2">Uncharacterized protein</fullName>
    </submittedName>
</protein>
<proteinExistence type="predicted"/>
<reference evidence="3" key="1">
    <citation type="submission" date="2021-01" db="EMBL/GenBank/DDBJ databases">
        <title>Caligus Genome Assembly.</title>
        <authorList>
            <person name="Gallardo-Escarate C."/>
        </authorList>
    </citation>
    <scope>NUCLEOTIDE SEQUENCE [LARGE SCALE GENOMIC DNA]</scope>
</reference>
<dbReference type="AlphaFoldDB" id="A0A7T8JX21"/>
<evidence type="ECO:0000313" key="3">
    <source>
        <dbReference type="Proteomes" id="UP000595437"/>
    </source>
</evidence>
<dbReference type="Proteomes" id="UP000595437">
    <property type="component" value="Chromosome 13"/>
</dbReference>
<evidence type="ECO:0000313" key="2">
    <source>
        <dbReference type="EMBL" id="QQP38258.1"/>
    </source>
</evidence>
<accession>A0A7T8JX21</accession>